<dbReference type="Pfam" id="PF00881">
    <property type="entry name" value="Nitroreductase"/>
    <property type="match status" value="1"/>
</dbReference>
<dbReference type="InterPro" id="IPR029479">
    <property type="entry name" value="Nitroreductase"/>
</dbReference>
<dbReference type="Proteomes" id="UP000248806">
    <property type="component" value="Unassembled WGS sequence"/>
</dbReference>
<protein>
    <submittedName>
        <fullName evidence="2">SagB-type dehydrogenase family enzyme</fullName>
    </submittedName>
</protein>
<name>A0A326U6J0_THEHA</name>
<sequence>MSEYNYRAALAYHAVSSYFPGDQLAVSEYNPKQQPLLYKKYTSLEPIALPKQLASGSISALQAVAASEQAANRVPDLQTLARLCYYTSGLTRPDEEKRAAACTGGLYHFELYLVCGDLADLPAGVYHYGAHDHSLRRLRSGDFRRVLLEATGNETAVAHAPVLAIFTDTFWRNSCKFGPRTYRHTFWDNGTLLANLHAVATSAELPFKLIESFADDIVNSLLAIDGYREAAISLAALGATAEEPGNAPVIEELELPTEPLSPKEEEYPLIEDIHEATLFSTGEESATWRDAEAPFPPHAAPEGTLIPLRPMPLDDWPTAPIEQVIQQRSSAHRFAQQPLSFEKLSTILLNALHLPNADCFDPAGRPLNDIYLLVNNVSDLKPGAYILHPEQKALELLKEGDFRKDATHLAFDQKSGGEAAVSVYSLIALEELLIRDGNRGYRVAQLESGIFSGNAQLAAAALGLGATGLEYYDNEVITFFSPSAKEKQVMSLFALGERAE</sequence>
<dbReference type="PANTHER" id="PTHR43745:SF2">
    <property type="entry name" value="NITROREDUCTASE MJ1384-RELATED"/>
    <property type="match status" value="1"/>
</dbReference>
<evidence type="ECO:0000313" key="3">
    <source>
        <dbReference type="Proteomes" id="UP000248806"/>
    </source>
</evidence>
<gene>
    <name evidence="2" type="ORF">EI42_02934</name>
</gene>
<accession>A0A326U6J0</accession>
<dbReference type="OrthoDB" id="9801593at2"/>
<dbReference type="SUPFAM" id="SSF55469">
    <property type="entry name" value="FMN-dependent nitroreductase-like"/>
    <property type="match status" value="2"/>
</dbReference>
<organism evidence="2 3">
    <name type="scientific">Thermosporothrix hazakensis</name>
    <dbReference type="NCBI Taxonomy" id="644383"/>
    <lineage>
        <taxon>Bacteria</taxon>
        <taxon>Bacillati</taxon>
        <taxon>Chloroflexota</taxon>
        <taxon>Ktedonobacteria</taxon>
        <taxon>Ktedonobacterales</taxon>
        <taxon>Thermosporotrichaceae</taxon>
        <taxon>Thermosporothrix</taxon>
    </lineage>
</organism>
<dbReference type="CDD" id="cd02142">
    <property type="entry name" value="McbC_SagB-like_oxidoreductase"/>
    <property type="match status" value="1"/>
</dbReference>
<dbReference type="InterPro" id="IPR020051">
    <property type="entry name" value="SagB-type_dehydrogenase"/>
</dbReference>
<dbReference type="AlphaFoldDB" id="A0A326U6J0"/>
<dbReference type="GO" id="GO:0016491">
    <property type="term" value="F:oxidoreductase activity"/>
    <property type="evidence" value="ECO:0007669"/>
    <property type="project" value="InterPro"/>
</dbReference>
<dbReference type="EMBL" id="QKUF01000009">
    <property type="protein sequence ID" value="PZW29212.1"/>
    <property type="molecule type" value="Genomic_DNA"/>
</dbReference>
<dbReference type="Gene3D" id="3.40.109.10">
    <property type="entry name" value="NADH Oxidase"/>
    <property type="match status" value="2"/>
</dbReference>
<keyword evidence="3" id="KW-1185">Reference proteome</keyword>
<reference evidence="2 3" key="1">
    <citation type="submission" date="2018-06" db="EMBL/GenBank/DDBJ databases">
        <title>Genomic Encyclopedia of Archaeal and Bacterial Type Strains, Phase II (KMG-II): from individual species to whole genera.</title>
        <authorList>
            <person name="Goeker M."/>
        </authorList>
    </citation>
    <scope>NUCLEOTIDE SEQUENCE [LARGE SCALE GENOMIC DNA]</scope>
    <source>
        <strain evidence="2 3">ATCC BAA-1881</strain>
    </source>
</reference>
<comment type="caution">
    <text evidence="2">The sequence shown here is derived from an EMBL/GenBank/DDBJ whole genome shotgun (WGS) entry which is preliminary data.</text>
</comment>
<feature type="domain" description="Nitroreductase" evidence="1">
    <location>
        <begin position="325"/>
        <end position="496"/>
    </location>
</feature>
<dbReference type="InterPro" id="IPR000415">
    <property type="entry name" value="Nitroreductase-like"/>
</dbReference>
<dbReference type="NCBIfam" id="TIGR03605">
    <property type="entry name" value="antibiot_sagB"/>
    <property type="match status" value="1"/>
</dbReference>
<proteinExistence type="predicted"/>
<dbReference type="RefSeq" id="WP_111323200.1">
    <property type="nucleotide sequence ID" value="NZ_BIFX01000001.1"/>
</dbReference>
<evidence type="ECO:0000259" key="1">
    <source>
        <dbReference type="Pfam" id="PF00881"/>
    </source>
</evidence>
<dbReference type="InterPro" id="IPR052544">
    <property type="entry name" value="Bacteriocin_Proc_Enz"/>
</dbReference>
<dbReference type="PANTHER" id="PTHR43745">
    <property type="entry name" value="NITROREDUCTASE MJ1384-RELATED"/>
    <property type="match status" value="1"/>
</dbReference>
<evidence type="ECO:0000313" key="2">
    <source>
        <dbReference type="EMBL" id="PZW29212.1"/>
    </source>
</evidence>